<sequence>MINDIKLIATDLDGTFFDDERHVNFDKFDWVLEQLANQQQRFVIATGNDKPKVDAFFSRFKGRFDYVVNNGAQVVTQNQTQIGLAALKQAQLTQLTNFLKQQQFQWEQGLIFNGLSQTYMLEDDRDIGHLQAETAWYYPNLTYIAALENIPATEQIIKVTFSLMTKQVPELIEKINQEFGDDLHVTTSGHGSIDIMLGGANKANGLQLLLNHYALNASQLMVFGDGLNDLEMMQLAEFPHAMPNGDAYLLERFPKASASNNDDGVLDTIINKLELK</sequence>
<dbReference type="PANTHER" id="PTHR10000:SF53">
    <property type="entry name" value="5-AMINO-6-(5-PHOSPHO-D-RIBITYLAMINO)URACIL PHOSPHATASE YBJI-RELATED"/>
    <property type="match status" value="1"/>
</dbReference>
<dbReference type="Pfam" id="PF08282">
    <property type="entry name" value="Hydrolase_3"/>
    <property type="match status" value="1"/>
</dbReference>
<dbReference type="InterPro" id="IPR006379">
    <property type="entry name" value="HAD-SF_hydro_IIB"/>
</dbReference>
<proteinExistence type="predicted"/>
<dbReference type="Gene3D" id="3.40.50.1000">
    <property type="entry name" value="HAD superfamily/HAD-like"/>
    <property type="match status" value="1"/>
</dbReference>
<keyword evidence="1" id="KW-0378">Hydrolase</keyword>
<keyword evidence="2" id="KW-1185">Reference proteome</keyword>
<dbReference type="SUPFAM" id="SSF56784">
    <property type="entry name" value="HAD-like"/>
    <property type="match status" value="1"/>
</dbReference>
<evidence type="ECO:0000313" key="2">
    <source>
        <dbReference type="Proteomes" id="UP000515800"/>
    </source>
</evidence>
<dbReference type="InterPro" id="IPR023214">
    <property type="entry name" value="HAD_sf"/>
</dbReference>
<dbReference type="Proteomes" id="UP000515800">
    <property type="component" value="Chromosome"/>
</dbReference>
<protein>
    <submittedName>
        <fullName evidence="1">Cof-type HAD-IIB family hydrolase</fullName>
    </submittedName>
</protein>
<dbReference type="AlphaFoldDB" id="A0A7G9T556"/>
<dbReference type="InterPro" id="IPR000150">
    <property type="entry name" value="Cof"/>
</dbReference>
<dbReference type="RefSeq" id="WP_187529065.1">
    <property type="nucleotide sequence ID" value="NZ_CP060724.1"/>
</dbReference>
<dbReference type="EMBL" id="CP060724">
    <property type="protein sequence ID" value="QNN75231.1"/>
    <property type="molecule type" value="Genomic_DNA"/>
</dbReference>
<dbReference type="SFLD" id="SFLDS00003">
    <property type="entry name" value="Haloacid_Dehalogenase"/>
    <property type="match status" value="1"/>
</dbReference>
<dbReference type="PANTHER" id="PTHR10000">
    <property type="entry name" value="PHOSPHOSERINE PHOSPHATASE"/>
    <property type="match status" value="1"/>
</dbReference>
<dbReference type="PROSITE" id="PS01229">
    <property type="entry name" value="COF_2"/>
    <property type="match status" value="1"/>
</dbReference>
<dbReference type="Gene3D" id="3.30.1240.10">
    <property type="match status" value="1"/>
</dbReference>
<dbReference type="NCBIfam" id="TIGR00099">
    <property type="entry name" value="Cof-subfamily"/>
    <property type="match status" value="1"/>
</dbReference>
<gene>
    <name evidence="1" type="ORF">H9L19_07670</name>
</gene>
<dbReference type="NCBIfam" id="TIGR01484">
    <property type="entry name" value="HAD-SF-IIB"/>
    <property type="match status" value="1"/>
</dbReference>
<dbReference type="SFLD" id="SFLDG01140">
    <property type="entry name" value="C2.B:_Phosphomannomutase_and_P"/>
    <property type="match status" value="1"/>
</dbReference>
<accession>A0A7G9T556</accession>
<dbReference type="GO" id="GO:0000287">
    <property type="term" value="F:magnesium ion binding"/>
    <property type="evidence" value="ECO:0007669"/>
    <property type="project" value="TreeGrafter"/>
</dbReference>
<organism evidence="1 2">
    <name type="scientific">Weissella diestrammenae</name>
    <dbReference type="NCBI Taxonomy" id="1162633"/>
    <lineage>
        <taxon>Bacteria</taxon>
        <taxon>Bacillati</taxon>
        <taxon>Bacillota</taxon>
        <taxon>Bacilli</taxon>
        <taxon>Lactobacillales</taxon>
        <taxon>Lactobacillaceae</taxon>
        <taxon>Weissella</taxon>
    </lineage>
</organism>
<reference evidence="1 2" key="1">
    <citation type="submission" date="2020-08" db="EMBL/GenBank/DDBJ databases">
        <title>Genome sequence of Weissella diestrammenae KACC 16890T.</title>
        <authorList>
            <person name="Hyun D.-W."/>
            <person name="Bae J.-W."/>
        </authorList>
    </citation>
    <scope>NUCLEOTIDE SEQUENCE [LARGE SCALE GENOMIC DNA]</scope>
    <source>
        <strain evidence="1 2">KACC 16890</strain>
    </source>
</reference>
<dbReference type="GO" id="GO:0005829">
    <property type="term" value="C:cytosol"/>
    <property type="evidence" value="ECO:0007669"/>
    <property type="project" value="TreeGrafter"/>
</dbReference>
<dbReference type="GO" id="GO:0016791">
    <property type="term" value="F:phosphatase activity"/>
    <property type="evidence" value="ECO:0007669"/>
    <property type="project" value="TreeGrafter"/>
</dbReference>
<dbReference type="InterPro" id="IPR036412">
    <property type="entry name" value="HAD-like_sf"/>
</dbReference>
<dbReference type="KEGG" id="wdi:H9L19_07670"/>
<name>A0A7G9T556_9LACO</name>
<evidence type="ECO:0000313" key="1">
    <source>
        <dbReference type="EMBL" id="QNN75231.1"/>
    </source>
</evidence>